<dbReference type="InterPro" id="IPR048389">
    <property type="entry name" value="YciQ-like_C"/>
</dbReference>
<dbReference type="Pfam" id="PF20990">
    <property type="entry name" value="DUF2207_C"/>
    <property type="match status" value="1"/>
</dbReference>
<evidence type="ECO:0000313" key="3">
    <source>
        <dbReference type="EMBL" id="MBM7494041.1"/>
    </source>
</evidence>
<keyword evidence="4" id="KW-1185">Reference proteome</keyword>
<sequence>MLELIIAVASVGLWLIAYAGCRIVTRPAAPPVGPATMDLGSESPAVVSMLVNGWSTSVDTAESTVLDLAAAGYYELRQPDADPYRTTVHLARNQPDPSGLRPYERQVLDRIRGLAVDGVVPLTALAFRNENESKAWNSRLRAAVVADARAAGLSERRFGRTMMTALHFGTLAIAVTCGSMAVHHTHRLVAFCFVLPFAAALVGLVQHIGERDTPTGLEAASRWLGVQVWLRNHEQFAELPPSAVAVWDRYLAYGAALGVTRRASDVLDLEVGTRRRLWSSYQGGWRRIRVRYPRGPWRASTTRTLILQAMLFVVAGSIAAAIAGHPSRYSLPGYALITVGVYVLVRALLDLARSEEVTGEVLARRPWRQHNGRPRLDYLVIDDGTTDTTTAWGLPARWSDRCHSGDVVTITARPWSRRVTAVIRRSAAQARPAAAFADEQTGPALRDFFGEVRTAGPLPLSVDDVARLVGQPVRADRRQQPQRVDFRSEADNSLLLRAEWAAGMAGRLAWQTNGRRAATLLPGIGDEAYASGDRAVMRVGDVTLVVVARGRGQIGTPHLPWLLTRCEIAGLIPPK</sequence>
<organism evidence="3 4">
    <name type="scientific">Micromonospora luteifusca</name>
    <dbReference type="NCBI Taxonomy" id="709860"/>
    <lineage>
        <taxon>Bacteria</taxon>
        <taxon>Bacillati</taxon>
        <taxon>Actinomycetota</taxon>
        <taxon>Actinomycetes</taxon>
        <taxon>Micromonosporales</taxon>
        <taxon>Micromonosporaceae</taxon>
        <taxon>Micromonospora</taxon>
    </lineage>
</organism>
<feature type="transmembrane region" description="Helical" evidence="1">
    <location>
        <begin position="188"/>
        <end position="205"/>
    </location>
</feature>
<gene>
    <name evidence="3" type="ORF">JOD64_005263</name>
</gene>
<dbReference type="EMBL" id="JAFBBP010000001">
    <property type="protein sequence ID" value="MBM7494041.1"/>
    <property type="molecule type" value="Genomic_DNA"/>
</dbReference>
<comment type="caution">
    <text evidence="3">The sequence shown here is derived from an EMBL/GenBank/DDBJ whole genome shotgun (WGS) entry which is preliminary data.</text>
</comment>
<feature type="transmembrane region" description="Helical" evidence="1">
    <location>
        <begin position="164"/>
        <end position="182"/>
    </location>
</feature>
<dbReference type="RefSeq" id="WP_204944684.1">
    <property type="nucleotide sequence ID" value="NZ_JAFBBP010000001.1"/>
</dbReference>
<feature type="transmembrane region" description="Helical" evidence="1">
    <location>
        <begin position="304"/>
        <end position="323"/>
    </location>
</feature>
<feature type="transmembrane region" description="Helical" evidence="1">
    <location>
        <begin position="6"/>
        <end position="25"/>
    </location>
</feature>
<evidence type="ECO:0000256" key="1">
    <source>
        <dbReference type="SAM" id="Phobius"/>
    </source>
</evidence>
<feature type="domain" description="Predicted membrane protein YciQ-like C-terminal" evidence="2">
    <location>
        <begin position="43"/>
        <end position="265"/>
    </location>
</feature>
<keyword evidence="1" id="KW-1133">Transmembrane helix</keyword>
<proteinExistence type="predicted"/>
<dbReference type="Proteomes" id="UP000764837">
    <property type="component" value="Unassembled WGS sequence"/>
</dbReference>
<protein>
    <recommendedName>
        <fullName evidence="2">Predicted membrane protein YciQ-like C-terminal domain-containing protein</fullName>
    </recommendedName>
</protein>
<keyword evidence="1" id="KW-0472">Membrane</keyword>
<accession>A0ABS2M0T6</accession>
<evidence type="ECO:0000259" key="2">
    <source>
        <dbReference type="Pfam" id="PF20990"/>
    </source>
</evidence>
<name>A0ABS2M0T6_9ACTN</name>
<keyword evidence="1" id="KW-0812">Transmembrane</keyword>
<reference evidence="3 4" key="1">
    <citation type="submission" date="2021-01" db="EMBL/GenBank/DDBJ databases">
        <title>Sequencing the genomes of 1000 actinobacteria strains.</title>
        <authorList>
            <person name="Klenk H.-P."/>
        </authorList>
    </citation>
    <scope>NUCLEOTIDE SEQUENCE [LARGE SCALE GENOMIC DNA]</scope>
    <source>
        <strain evidence="3 4">DSM 100204</strain>
    </source>
</reference>
<evidence type="ECO:0000313" key="4">
    <source>
        <dbReference type="Proteomes" id="UP000764837"/>
    </source>
</evidence>